<dbReference type="InterPro" id="IPR006667">
    <property type="entry name" value="SLC41_membr_dom"/>
</dbReference>
<evidence type="ECO:0000256" key="4">
    <source>
        <dbReference type="ARBA" id="ARBA00022692"/>
    </source>
</evidence>
<keyword evidence="9" id="KW-0479">Metal-binding</keyword>
<evidence type="ECO:0000256" key="8">
    <source>
        <dbReference type="PROSITE-ProRule" id="PRU00703"/>
    </source>
</evidence>
<dbReference type="Gene3D" id="1.25.60.10">
    <property type="entry name" value="MgtE N-terminal domain-like"/>
    <property type="match status" value="1"/>
</dbReference>
<dbReference type="RefSeq" id="WP_121923182.1">
    <property type="nucleotide sequence ID" value="NZ_REFO01000012.1"/>
</dbReference>
<keyword evidence="8" id="KW-0129">CBS domain</keyword>
<dbReference type="InterPro" id="IPR036739">
    <property type="entry name" value="SLC41_membr_dom_sf"/>
</dbReference>
<keyword evidence="5 9" id="KW-0460">Magnesium</keyword>
<dbReference type="CDD" id="cd04606">
    <property type="entry name" value="CBS_pair_Mg_transporter"/>
    <property type="match status" value="1"/>
</dbReference>
<keyword evidence="9" id="KW-1003">Cell membrane</keyword>
<evidence type="ECO:0000256" key="6">
    <source>
        <dbReference type="ARBA" id="ARBA00022989"/>
    </source>
</evidence>
<feature type="transmembrane region" description="Helical" evidence="9">
    <location>
        <begin position="288"/>
        <end position="312"/>
    </location>
</feature>
<keyword evidence="12" id="KW-1185">Reference proteome</keyword>
<dbReference type="PROSITE" id="PS51371">
    <property type="entry name" value="CBS"/>
    <property type="match status" value="2"/>
</dbReference>
<evidence type="ECO:0000313" key="12">
    <source>
        <dbReference type="Proteomes" id="UP000280842"/>
    </source>
</evidence>
<dbReference type="Proteomes" id="UP000280842">
    <property type="component" value="Unassembled WGS sequence"/>
</dbReference>
<dbReference type="Gene3D" id="1.10.357.20">
    <property type="entry name" value="SLC41 divalent cation transporters, integral membrane domain"/>
    <property type="match status" value="1"/>
</dbReference>
<dbReference type="Pfam" id="PF00571">
    <property type="entry name" value="CBS"/>
    <property type="match status" value="2"/>
</dbReference>
<dbReference type="InterPro" id="IPR006669">
    <property type="entry name" value="MgtE_transporter"/>
</dbReference>
<dbReference type="Gene3D" id="3.10.580.10">
    <property type="entry name" value="CBS-domain"/>
    <property type="match status" value="1"/>
</dbReference>
<keyword evidence="4 9" id="KW-0812">Transmembrane</keyword>
<dbReference type="InterPro" id="IPR038076">
    <property type="entry name" value="MgtE_N_sf"/>
</dbReference>
<gene>
    <name evidence="11" type="ORF">CLV39_1055</name>
</gene>
<evidence type="ECO:0000259" key="10">
    <source>
        <dbReference type="PROSITE" id="PS51371"/>
    </source>
</evidence>
<dbReference type="InterPro" id="IPR046342">
    <property type="entry name" value="CBS_dom_sf"/>
</dbReference>
<protein>
    <recommendedName>
        <fullName evidence="9">Magnesium transporter MgtE</fullName>
    </recommendedName>
</protein>
<feature type="transmembrane region" description="Helical" evidence="9">
    <location>
        <begin position="429"/>
        <end position="453"/>
    </location>
</feature>
<dbReference type="SMART" id="SM00924">
    <property type="entry name" value="MgtE_N"/>
    <property type="match status" value="1"/>
</dbReference>
<dbReference type="AlphaFoldDB" id="A0A3M0BHX2"/>
<dbReference type="GO" id="GO:0015095">
    <property type="term" value="F:magnesium ion transmembrane transporter activity"/>
    <property type="evidence" value="ECO:0007669"/>
    <property type="project" value="UniProtKB-UniRule"/>
</dbReference>
<dbReference type="SMART" id="SM00116">
    <property type="entry name" value="CBS"/>
    <property type="match status" value="2"/>
</dbReference>
<evidence type="ECO:0000256" key="1">
    <source>
        <dbReference type="ARBA" id="ARBA00004141"/>
    </source>
</evidence>
<dbReference type="PANTHER" id="PTHR43773:SF1">
    <property type="entry name" value="MAGNESIUM TRANSPORTER MGTE"/>
    <property type="match status" value="1"/>
</dbReference>
<dbReference type="Pfam" id="PF03448">
    <property type="entry name" value="MgtE_N"/>
    <property type="match status" value="1"/>
</dbReference>
<dbReference type="EMBL" id="REFO01000012">
    <property type="protein sequence ID" value="RMA96044.1"/>
    <property type="molecule type" value="Genomic_DNA"/>
</dbReference>
<dbReference type="NCBIfam" id="TIGR00400">
    <property type="entry name" value="mgtE"/>
    <property type="match status" value="1"/>
</dbReference>
<reference evidence="11 12" key="1">
    <citation type="submission" date="2018-10" db="EMBL/GenBank/DDBJ databases">
        <title>Genomic Encyclopedia of Archaeal and Bacterial Type Strains, Phase II (KMG-II): from individual species to whole genera.</title>
        <authorList>
            <person name="Goeker M."/>
        </authorList>
    </citation>
    <scope>NUCLEOTIDE SEQUENCE [LARGE SCALE GENOMIC DNA]</scope>
    <source>
        <strain evidence="11 12">VM1</strain>
    </source>
</reference>
<dbReference type="OrthoDB" id="9790355at2"/>
<dbReference type="InterPro" id="IPR006668">
    <property type="entry name" value="Mg_transptr_MgtE_intracell_dom"/>
</dbReference>
<dbReference type="GO" id="GO:0005886">
    <property type="term" value="C:plasma membrane"/>
    <property type="evidence" value="ECO:0007669"/>
    <property type="project" value="UniProtKB-SubCell"/>
</dbReference>
<sequence>MTPSLEILKETIKQLINKGDTYSLKRLLEKVLKGDIVYVFKYLSPQERIKAFKVLLSVDLEKASDVLYDLDEDVQIEILRNLPSEDTVKVLLTFSPGEIAKIIDKLPKSVQQQLLSKLEEEKRAELEKYISYGEETIAHLINEDFIAIEDNKTVKDALELIKEFKDKDIEIIYIYAIDEKGRLTGVVSLKELLTVSENTQIKDIMTRNVISVYVNSPLDELIEIFKSYDIYVVPVIDEEDKLIGVIYIDEIIDALSEKTTEEFFKMAGAHEEELFYENKILKIAKLRAPWLIVTTVGELFTAFIISLFKITIYKALPIVFFLPLVAAVSGNISSQSAIITARGLITGKIGENLKDIFIYIVREIKISIVLGLFLSFIVGFISFLWLTNHAVGIIVAVALFINILFASFLGGLIPVILKYMKKDPSFATGPIVLTINDILGIFIYLSIASYFIAKLV</sequence>
<dbReference type="PANTHER" id="PTHR43773">
    <property type="entry name" value="MAGNESIUM TRANSPORTER MGTE"/>
    <property type="match status" value="1"/>
</dbReference>
<dbReference type="SUPFAM" id="SSF54631">
    <property type="entry name" value="CBS-domain pair"/>
    <property type="match status" value="1"/>
</dbReference>
<accession>A0A3M0BHX2</accession>
<dbReference type="SUPFAM" id="SSF158791">
    <property type="entry name" value="MgtE N-terminal domain-like"/>
    <property type="match status" value="1"/>
</dbReference>
<dbReference type="InterPro" id="IPR000644">
    <property type="entry name" value="CBS_dom"/>
</dbReference>
<evidence type="ECO:0000256" key="7">
    <source>
        <dbReference type="ARBA" id="ARBA00023136"/>
    </source>
</evidence>
<comment type="function">
    <text evidence="9">Acts as a magnesium transporter.</text>
</comment>
<comment type="caution">
    <text evidence="11">The sequence shown here is derived from an EMBL/GenBank/DDBJ whole genome shotgun (WGS) entry which is preliminary data.</text>
</comment>
<comment type="subunit">
    <text evidence="9">Homodimer.</text>
</comment>
<dbReference type="GO" id="GO:0046872">
    <property type="term" value="F:metal ion binding"/>
    <property type="evidence" value="ECO:0007669"/>
    <property type="project" value="UniProtKB-KW"/>
</dbReference>
<evidence type="ECO:0000256" key="3">
    <source>
        <dbReference type="ARBA" id="ARBA00022448"/>
    </source>
</evidence>
<organism evidence="11 12">
    <name type="scientific">Hydrogenothermus marinus</name>
    <dbReference type="NCBI Taxonomy" id="133270"/>
    <lineage>
        <taxon>Bacteria</taxon>
        <taxon>Pseudomonadati</taxon>
        <taxon>Aquificota</taxon>
        <taxon>Aquificia</taxon>
        <taxon>Aquificales</taxon>
        <taxon>Hydrogenothermaceae</taxon>
        <taxon>Hydrogenothermus</taxon>
    </lineage>
</organism>
<evidence type="ECO:0000313" key="11">
    <source>
        <dbReference type="EMBL" id="RMA96044.1"/>
    </source>
</evidence>
<feature type="domain" description="CBS" evidence="10">
    <location>
        <begin position="141"/>
        <end position="204"/>
    </location>
</feature>
<comment type="subcellular location">
    <subcellularLocation>
        <location evidence="9">Cell membrane</location>
        <topology evidence="9">Multi-pass membrane protein</topology>
    </subcellularLocation>
    <subcellularLocation>
        <location evidence="1">Membrane</location>
        <topology evidence="1">Multi-pass membrane protein</topology>
    </subcellularLocation>
</comment>
<keyword evidence="3 9" id="KW-0813">Transport</keyword>
<dbReference type="Pfam" id="PF01769">
    <property type="entry name" value="MgtE"/>
    <property type="match status" value="1"/>
</dbReference>
<evidence type="ECO:0000256" key="9">
    <source>
        <dbReference type="RuleBase" id="RU362011"/>
    </source>
</evidence>
<keyword evidence="7 9" id="KW-0472">Membrane</keyword>
<feature type="transmembrane region" description="Helical" evidence="9">
    <location>
        <begin position="366"/>
        <end position="386"/>
    </location>
</feature>
<evidence type="ECO:0000256" key="2">
    <source>
        <dbReference type="ARBA" id="ARBA00009749"/>
    </source>
</evidence>
<comment type="similarity">
    <text evidence="2 9">Belongs to the SLC41A transporter family.</text>
</comment>
<name>A0A3M0BHX2_9AQUI</name>
<evidence type="ECO:0000256" key="5">
    <source>
        <dbReference type="ARBA" id="ARBA00022842"/>
    </source>
</evidence>
<proteinExistence type="inferred from homology"/>
<feature type="transmembrane region" description="Helical" evidence="9">
    <location>
        <begin position="392"/>
        <end position="417"/>
    </location>
</feature>
<keyword evidence="6 9" id="KW-1133">Transmembrane helix</keyword>
<feature type="transmembrane region" description="Helical" evidence="9">
    <location>
        <begin position="318"/>
        <end position="345"/>
    </location>
</feature>
<dbReference type="SUPFAM" id="SSF161093">
    <property type="entry name" value="MgtE membrane domain-like"/>
    <property type="match status" value="1"/>
</dbReference>
<feature type="domain" description="CBS" evidence="10">
    <location>
        <begin position="205"/>
        <end position="262"/>
    </location>
</feature>